<proteinExistence type="predicted"/>
<dbReference type="InterPro" id="IPR036396">
    <property type="entry name" value="Cyt_P450_sf"/>
</dbReference>
<evidence type="ECO:0000313" key="3">
    <source>
        <dbReference type="Proteomes" id="UP000472270"/>
    </source>
</evidence>
<dbReference type="Proteomes" id="UP000472270">
    <property type="component" value="Unassembled WGS sequence"/>
</dbReference>
<sequence length="54" mass="6115">ILVITLFILLVIRQLVKQRRPRGFPPGPTPLPMIGNILSLATEPHAMYNMYNSL</sequence>
<name>A0A673FUS8_9TELE</name>
<dbReference type="GO" id="GO:0005506">
    <property type="term" value="F:iron ion binding"/>
    <property type="evidence" value="ECO:0007669"/>
    <property type="project" value="InterPro"/>
</dbReference>
<dbReference type="GO" id="GO:0016705">
    <property type="term" value="F:oxidoreductase activity, acting on paired donors, with incorporation or reduction of molecular oxygen"/>
    <property type="evidence" value="ECO:0007669"/>
    <property type="project" value="InterPro"/>
</dbReference>
<evidence type="ECO:0000256" key="1">
    <source>
        <dbReference type="SAM" id="SignalP"/>
    </source>
</evidence>
<keyword evidence="3" id="KW-1185">Reference proteome</keyword>
<dbReference type="GO" id="GO:0020037">
    <property type="term" value="F:heme binding"/>
    <property type="evidence" value="ECO:0007669"/>
    <property type="project" value="InterPro"/>
</dbReference>
<protein>
    <submittedName>
        <fullName evidence="2">Uncharacterized protein</fullName>
    </submittedName>
</protein>
<dbReference type="GO" id="GO:0004497">
    <property type="term" value="F:monooxygenase activity"/>
    <property type="evidence" value="ECO:0007669"/>
    <property type="project" value="InterPro"/>
</dbReference>
<accession>A0A673FUS8</accession>
<evidence type="ECO:0000313" key="2">
    <source>
        <dbReference type="Ensembl" id="ENSSRHP00000003028.1"/>
    </source>
</evidence>
<reference evidence="2" key="2">
    <citation type="submission" date="2025-09" db="UniProtKB">
        <authorList>
            <consortium name="Ensembl"/>
        </authorList>
    </citation>
    <scope>IDENTIFICATION</scope>
</reference>
<feature type="signal peptide" evidence="1">
    <location>
        <begin position="1"/>
        <end position="18"/>
    </location>
</feature>
<dbReference type="Gene3D" id="1.10.630.10">
    <property type="entry name" value="Cytochrome P450"/>
    <property type="match status" value="1"/>
</dbReference>
<reference evidence="2" key="1">
    <citation type="submission" date="2025-08" db="UniProtKB">
        <authorList>
            <consortium name="Ensembl"/>
        </authorList>
    </citation>
    <scope>IDENTIFICATION</scope>
</reference>
<organism evidence="2 3">
    <name type="scientific">Sinocyclocheilus rhinocerous</name>
    <dbReference type="NCBI Taxonomy" id="307959"/>
    <lineage>
        <taxon>Eukaryota</taxon>
        <taxon>Metazoa</taxon>
        <taxon>Chordata</taxon>
        <taxon>Craniata</taxon>
        <taxon>Vertebrata</taxon>
        <taxon>Euteleostomi</taxon>
        <taxon>Actinopterygii</taxon>
        <taxon>Neopterygii</taxon>
        <taxon>Teleostei</taxon>
        <taxon>Ostariophysi</taxon>
        <taxon>Cypriniformes</taxon>
        <taxon>Cyprinidae</taxon>
        <taxon>Cyprininae</taxon>
        <taxon>Sinocyclocheilus</taxon>
    </lineage>
</organism>
<dbReference type="AlphaFoldDB" id="A0A673FUS8"/>
<keyword evidence="1" id="KW-0732">Signal</keyword>
<feature type="chain" id="PRO_5025606370" evidence="1">
    <location>
        <begin position="19"/>
        <end position="54"/>
    </location>
</feature>
<dbReference type="Ensembl" id="ENSSRHT00000003142.1">
    <property type="protein sequence ID" value="ENSSRHP00000003028.1"/>
    <property type="gene ID" value="ENSSRHG00000002091.1"/>
</dbReference>
<dbReference type="SUPFAM" id="SSF48264">
    <property type="entry name" value="Cytochrome P450"/>
    <property type="match status" value="1"/>
</dbReference>